<name>A0ABV9EZW1_9SPHN</name>
<dbReference type="SUPFAM" id="SSF51679">
    <property type="entry name" value="Bacterial luciferase-like"/>
    <property type="match status" value="1"/>
</dbReference>
<dbReference type="PANTHER" id="PTHR43244">
    <property type="match status" value="1"/>
</dbReference>
<keyword evidence="1" id="KW-0560">Oxidoreductase</keyword>
<dbReference type="EMBL" id="JBHSFZ010000027">
    <property type="protein sequence ID" value="MFC4595068.1"/>
    <property type="molecule type" value="Genomic_DNA"/>
</dbReference>
<evidence type="ECO:0000313" key="4">
    <source>
        <dbReference type="Proteomes" id="UP001595957"/>
    </source>
</evidence>
<dbReference type="Pfam" id="PF00296">
    <property type="entry name" value="Bac_luciferase"/>
    <property type="match status" value="1"/>
</dbReference>
<proteinExistence type="predicted"/>
<accession>A0ABV9EZW1</accession>
<evidence type="ECO:0000259" key="2">
    <source>
        <dbReference type="Pfam" id="PF00296"/>
    </source>
</evidence>
<dbReference type="InterPro" id="IPR011251">
    <property type="entry name" value="Luciferase-like_dom"/>
</dbReference>
<dbReference type="Proteomes" id="UP001595957">
    <property type="component" value="Unassembled WGS sequence"/>
</dbReference>
<gene>
    <name evidence="3" type="ORF">ACFO3E_12820</name>
</gene>
<dbReference type="PANTHER" id="PTHR43244:SF1">
    <property type="entry name" value="5,10-METHYLENETETRAHYDROMETHANOPTERIN REDUCTASE"/>
    <property type="match status" value="1"/>
</dbReference>
<evidence type="ECO:0000313" key="3">
    <source>
        <dbReference type="EMBL" id="MFC4595068.1"/>
    </source>
</evidence>
<dbReference type="InterPro" id="IPR019922">
    <property type="entry name" value="Lucif-like_OxRdatse_MSMEG_4141"/>
</dbReference>
<dbReference type="Gene3D" id="3.20.20.30">
    <property type="entry name" value="Luciferase-like domain"/>
    <property type="match status" value="1"/>
</dbReference>
<comment type="caution">
    <text evidence="3">The sequence shown here is derived from an EMBL/GenBank/DDBJ whole genome shotgun (WGS) entry which is preliminary data.</text>
</comment>
<feature type="domain" description="Luciferase-like" evidence="2">
    <location>
        <begin position="18"/>
        <end position="241"/>
    </location>
</feature>
<dbReference type="RefSeq" id="WP_380805220.1">
    <property type="nucleotide sequence ID" value="NZ_JBHSFZ010000027.1"/>
</dbReference>
<reference evidence="4" key="1">
    <citation type="journal article" date="2019" name="Int. J. Syst. Evol. Microbiol.">
        <title>The Global Catalogue of Microorganisms (GCM) 10K type strain sequencing project: providing services to taxonomists for standard genome sequencing and annotation.</title>
        <authorList>
            <consortium name="The Broad Institute Genomics Platform"/>
            <consortium name="The Broad Institute Genome Sequencing Center for Infectious Disease"/>
            <person name="Wu L."/>
            <person name="Ma J."/>
        </authorList>
    </citation>
    <scope>NUCLEOTIDE SEQUENCE [LARGE SCALE GENOMIC DNA]</scope>
    <source>
        <strain evidence="4">NBRC 103632</strain>
    </source>
</reference>
<sequence>MNIGKLGVWAALDGPICFFENDRSAELGRATAPRIAEFARRIETLGYSHVWFPEGFGRNSLVTASWLLANTTKLIVATGIATIYARDPMAMRGGADALNEQSGGRFVLGLGVSHREAIEGMRGHDYSKPLTAMRTYLDAYEAAPYMAATPAAPTPIVLAALREKMIALSGTRTQGAHTYNVTPEHTATARSILGPDKWLCVEQPMILEPDGAKARKIARGELELYLGLENYRNSWRSMGFEDADFENGGSDRFIDGTVGWGDENALRARIDAHLQAGASQVCIKALSADGGTDMRILECLAPQQG</sequence>
<dbReference type="InterPro" id="IPR050564">
    <property type="entry name" value="F420-G6PD/mer"/>
</dbReference>
<protein>
    <submittedName>
        <fullName evidence="3">TIGR03620 family F420-dependent LLM class oxidoreductase</fullName>
    </submittedName>
</protein>
<evidence type="ECO:0000256" key="1">
    <source>
        <dbReference type="ARBA" id="ARBA00023002"/>
    </source>
</evidence>
<organism evidence="3 4">
    <name type="scientific">Sphingobium tyrosinilyticum</name>
    <dbReference type="NCBI Taxonomy" id="2715436"/>
    <lineage>
        <taxon>Bacteria</taxon>
        <taxon>Pseudomonadati</taxon>
        <taxon>Pseudomonadota</taxon>
        <taxon>Alphaproteobacteria</taxon>
        <taxon>Sphingomonadales</taxon>
        <taxon>Sphingomonadaceae</taxon>
        <taxon>Sphingobium</taxon>
    </lineage>
</organism>
<dbReference type="NCBIfam" id="TIGR03620">
    <property type="entry name" value="F420_MSMEG_4141"/>
    <property type="match status" value="1"/>
</dbReference>
<keyword evidence="4" id="KW-1185">Reference proteome</keyword>
<dbReference type="InterPro" id="IPR036661">
    <property type="entry name" value="Luciferase-like_sf"/>
</dbReference>